<proteinExistence type="predicted"/>
<protein>
    <submittedName>
        <fullName evidence="2">Uncharacterized protein</fullName>
    </submittedName>
</protein>
<feature type="transmembrane region" description="Helical" evidence="1">
    <location>
        <begin position="80"/>
        <end position="101"/>
    </location>
</feature>
<gene>
    <name evidence="2" type="ORF">GO986_10200</name>
</gene>
<evidence type="ECO:0000313" key="3">
    <source>
        <dbReference type="Proteomes" id="UP000483286"/>
    </source>
</evidence>
<keyword evidence="1" id="KW-0812">Transmembrane</keyword>
<evidence type="ECO:0000256" key="1">
    <source>
        <dbReference type="SAM" id="Phobius"/>
    </source>
</evidence>
<dbReference type="RefSeq" id="WP_157459185.1">
    <property type="nucleotide sequence ID" value="NZ_WQLB01000011.1"/>
</dbReference>
<dbReference type="Proteomes" id="UP000483286">
    <property type="component" value="Unassembled WGS sequence"/>
</dbReference>
<keyword evidence="3" id="KW-1185">Reference proteome</keyword>
<keyword evidence="1" id="KW-0472">Membrane</keyword>
<feature type="transmembrane region" description="Helical" evidence="1">
    <location>
        <begin position="33"/>
        <end position="54"/>
    </location>
</feature>
<name>A0A7C9LUA2_9DEIO</name>
<accession>A0A7C9LUA2</accession>
<feature type="transmembrane region" description="Helical" evidence="1">
    <location>
        <begin position="185"/>
        <end position="205"/>
    </location>
</feature>
<organism evidence="2 3">
    <name type="scientific">Deinococcus arboris</name>
    <dbReference type="NCBI Taxonomy" id="2682977"/>
    <lineage>
        <taxon>Bacteria</taxon>
        <taxon>Thermotogati</taxon>
        <taxon>Deinococcota</taxon>
        <taxon>Deinococci</taxon>
        <taxon>Deinococcales</taxon>
        <taxon>Deinococcaceae</taxon>
        <taxon>Deinococcus</taxon>
    </lineage>
</organism>
<dbReference type="EMBL" id="WQLB01000011">
    <property type="protein sequence ID" value="MVN87140.1"/>
    <property type="molecule type" value="Genomic_DNA"/>
</dbReference>
<evidence type="ECO:0000313" key="2">
    <source>
        <dbReference type="EMBL" id="MVN87140.1"/>
    </source>
</evidence>
<feature type="transmembrane region" description="Helical" evidence="1">
    <location>
        <begin position="151"/>
        <end position="173"/>
    </location>
</feature>
<sequence length="258" mass="28196">MKDVTVTSGFSTQPAPHVPISNSRVVLRLRGPALIRVLSLTAALLVSLGFWGIYSVTYLPDYFARDLIVSLTYLNGETNLASLFSTLLLLLVAAVLGVIALAKAATHDAYRRVWTGLALLFVFLGIDEGVSLHELLIEPVHRLVKVEGVLYYAWVVPYGLLALAVMVACARFLRHLPQAVRRGMLLSGALYISGALGLELAEGYVHTLMGRHTFVMEVLITAEEALEMAGSILFLATLLRYLRLGLPGLELRLSQQPD</sequence>
<dbReference type="AlphaFoldDB" id="A0A7C9LUA2"/>
<feature type="transmembrane region" description="Helical" evidence="1">
    <location>
        <begin position="113"/>
        <end position="131"/>
    </location>
</feature>
<reference evidence="2 3" key="1">
    <citation type="submission" date="2019-12" db="EMBL/GenBank/DDBJ databases">
        <title>Deinococcus sp. HMF7620 Genome sequencing and assembly.</title>
        <authorList>
            <person name="Kang H."/>
            <person name="Kim H."/>
            <person name="Joh K."/>
        </authorList>
    </citation>
    <scope>NUCLEOTIDE SEQUENCE [LARGE SCALE GENOMIC DNA]</scope>
    <source>
        <strain evidence="2 3">HMF7620</strain>
    </source>
</reference>
<comment type="caution">
    <text evidence="2">The sequence shown here is derived from an EMBL/GenBank/DDBJ whole genome shotgun (WGS) entry which is preliminary data.</text>
</comment>
<keyword evidence="1" id="KW-1133">Transmembrane helix</keyword>